<name>A0A4P9Y5Q2_9FUNG</name>
<dbReference type="InterPro" id="IPR032629">
    <property type="entry name" value="DCB_dom"/>
</dbReference>
<feature type="compositionally biased region" description="Gly residues" evidence="4">
    <location>
        <begin position="337"/>
        <end position="350"/>
    </location>
</feature>
<evidence type="ECO:0000256" key="2">
    <source>
        <dbReference type="ARBA" id="ARBA00022927"/>
    </source>
</evidence>
<dbReference type="GO" id="GO:0015031">
    <property type="term" value="P:protein transport"/>
    <property type="evidence" value="ECO:0007669"/>
    <property type="project" value="UniProtKB-KW"/>
</dbReference>
<dbReference type="Proteomes" id="UP000267251">
    <property type="component" value="Unassembled WGS sequence"/>
</dbReference>
<dbReference type="Pfam" id="PF16206">
    <property type="entry name" value="Mon2_C"/>
    <property type="match status" value="1"/>
</dbReference>
<evidence type="ECO:0000259" key="6">
    <source>
        <dbReference type="Pfam" id="PF16206"/>
    </source>
</evidence>
<dbReference type="OrthoDB" id="294853at2759"/>
<proteinExistence type="predicted"/>
<feature type="region of interest" description="Disordered" evidence="4">
    <location>
        <begin position="1035"/>
        <end position="1055"/>
    </location>
</feature>
<dbReference type="Pfam" id="PF16213">
    <property type="entry name" value="DCB"/>
    <property type="match status" value="1"/>
</dbReference>
<dbReference type="Pfam" id="PF12783">
    <property type="entry name" value="Sec7-like_HUS"/>
    <property type="match status" value="1"/>
</dbReference>
<dbReference type="InterPro" id="IPR016024">
    <property type="entry name" value="ARM-type_fold"/>
</dbReference>
<feature type="region of interest" description="Disordered" evidence="4">
    <location>
        <begin position="254"/>
        <end position="274"/>
    </location>
</feature>
<evidence type="ECO:0000259" key="5">
    <source>
        <dbReference type="Pfam" id="PF12783"/>
    </source>
</evidence>
<feature type="domain" description="Mon2 C-terminal" evidence="6">
    <location>
        <begin position="1093"/>
        <end position="1149"/>
    </location>
</feature>
<reference evidence="9" key="1">
    <citation type="journal article" date="2018" name="Nat. Microbiol.">
        <title>Leveraging single-cell genomics to expand the fungal tree of life.</title>
        <authorList>
            <person name="Ahrendt S.R."/>
            <person name="Quandt C.A."/>
            <person name="Ciobanu D."/>
            <person name="Clum A."/>
            <person name="Salamov A."/>
            <person name="Andreopoulos B."/>
            <person name="Cheng J.F."/>
            <person name="Woyke T."/>
            <person name="Pelin A."/>
            <person name="Henrissat B."/>
            <person name="Reynolds N.K."/>
            <person name="Benny G.L."/>
            <person name="Smith M.E."/>
            <person name="James T.Y."/>
            <person name="Grigoriev I.V."/>
        </authorList>
    </citation>
    <scope>NUCLEOTIDE SEQUENCE [LARGE SCALE GENOMIC DNA]</scope>
</reference>
<dbReference type="InterPro" id="IPR021133">
    <property type="entry name" value="HEAT_type_2"/>
</dbReference>
<feature type="region of interest" description="Disordered" evidence="4">
    <location>
        <begin position="604"/>
        <end position="623"/>
    </location>
</feature>
<feature type="region of interest" description="Disordered" evidence="4">
    <location>
        <begin position="865"/>
        <end position="895"/>
    </location>
</feature>
<evidence type="ECO:0000256" key="1">
    <source>
        <dbReference type="ARBA" id="ARBA00022448"/>
    </source>
</evidence>
<keyword evidence="9" id="KW-1185">Reference proteome</keyword>
<protein>
    <submittedName>
        <fullName evidence="8">Uncharacterized protein</fullName>
    </submittedName>
</protein>
<evidence type="ECO:0000256" key="4">
    <source>
        <dbReference type="SAM" id="MobiDB-lite"/>
    </source>
</evidence>
<keyword evidence="2" id="KW-0653">Protein transport</keyword>
<feature type="compositionally biased region" description="Low complexity" evidence="4">
    <location>
        <begin position="865"/>
        <end position="884"/>
    </location>
</feature>
<evidence type="ECO:0000313" key="8">
    <source>
        <dbReference type="EMBL" id="RKP14356.1"/>
    </source>
</evidence>
<accession>A0A4P9Y5Q2</accession>
<dbReference type="SUPFAM" id="SSF48371">
    <property type="entry name" value="ARM repeat"/>
    <property type="match status" value="1"/>
</dbReference>
<dbReference type="GO" id="GO:0005794">
    <property type="term" value="C:Golgi apparatus"/>
    <property type="evidence" value="ECO:0007669"/>
    <property type="project" value="UniProtKB-ARBA"/>
</dbReference>
<feature type="compositionally biased region" description="Polar residues" evidence="4">
    <location>
        <begin position="1044"/>
        <end position="1055"/>
    </location>
</feature>
<evidence type="ECO:0000256" key="3">
    <source>
        <dbReference type="PROSITE-ProRule" id="PRU00103"/>
    </source>
</evidence>
<evidence type="ECO:0000259" key="7">
    <source>
        <dbReference type="Pfam" id="PF16213"/>
    </source>
</evidence>
<feature type="compositionally biased region" description="Polar residues" evidence="4">
    <location>
        <begin position="885"/>
        <end position="895"/>
    </location>
</feature>
<feature type="region of interest" description="Disordered" evidence="4">
    <location>
        <begin position="325"/>
        <end position="353"/>
    </location>
</feature>
<dbReference type="InterPro" id="IPR032691">
    <property type="entry name" value="Mon2/Sec7/BIG1-like_HUS"/>
</dbReference>
<feature type="domain" description="Mon2/Sec7/BIG1-like dimerisation and cyclophilin-binding" evidence="7">
    <location>
        <begin position="11"/>
        <end position="157"/>
    </location>
</feature>
<sequence length="1852" mass="201631">MSPGLLGPIPAAEQVLAKIKTIQTPEVDAAVKELRSMSDLVLRPALLACRARLPRLALPAMNYLQQLIQRRIVQTSSVPSLLSALVHVLDISTQDCQLRVLQTIPILLNHYPDVRGDALCQALVLCFRLRTSPLAVVHSIASATLRQVVNVPFDRLEGDFSQEARNDGLSEEEERQVRLQDACFIFRDICMLTNGESPSLLSLDSLSPSIGMELIESILQGHRPLFHSQPALTKMLREHMTSIVIRHATQSDYSINSPSNSSSSSGGSYNSSISPGGLDKDFPRTVRVIRLIRVVARYYLDVMPTECEIFLSLMLKQLEECLSTSSSSDGSHDRGYAGQGGGGGGGGGTGSESYRPPTYRGILALEFWHSLCPSYPLLCAIYGQFERQHGTGGIFYDLVALLHRLSSQAPLALSTQAVKDGGKETGSSKGVSGGTLAMSARLKVPCLDQMERDEPCSLPPFYAQYLTLTSLTSIVHSMSQAVLPHFDDRTTPAISSAQVHDVLSQLTKEEEKGMDSGTIEEGSLTLEQRKELQSAGWMTEVAWPALLAAFSVFLALSMDGPVFQRLLEAVRRMTLMSGVLCLSTPRDAFLTALGKRVIPSVLPSSNTGANSSSSSSTSSHSIHSSASSMYEGAVGGSGSILSSTQEDTSGAPVPVLVYGERSGQCLLELVRLTHTLAELLDDGAWHVVLLVLEQADGILSGRPLPKGKSLASVGALGGGVGGSVVGSSHSDSLPGGVLGAGQGGEGIYGMMIMNEMNALFTDQGVWPKPALSAFFSACTRLAGEWWGVRIRLEGNGGEGPVRVHVEGQGKIREGKSFGLDLLGKGVTQAMPILLLDPDDSSLWDVTFGCLQSLYSGIPLLSPSPSTISASTVPSSSQAPPMSSSRAGNRSNTLTGGSVDVIRREQVCDVFSTLITRASILLAREEEASEDSGDTQSIGQTAPVHPTLQIRLIKTLRDWVGHAKDQLGGDVIGQRVGIEGLRTLLERMGQGLTDGWDGVLDLISCILEEWEEGEGTIDEEGEIFMGEGGKEVEEGKDEEAPFTSPPSQAHLTSIQSPPSLKISPSGISTVSHASVVEGGSLMRETFACTQLICTDFLGSLTQPMLQECVRVVGRFGRQVEGLNVSLTAIQLLWMVSDHLRGMLMQTENEKTRDLAQPVWLLLLRELSRLGEDSRREVRHSACQSLFRLVEGMGADRLNCTTWKEGISEVLLPLAEFLCLPSPPTTTGKIQGERKKGMRMPQGPEWVETRQVVVSGMVRVMGSSGPEQIAYIDEEWSGLMGLLTQCIHGDPESSEKPSATRDGGGVEDAAIQGLITLIALCGEEKNLPEGSARMESIWKVWLDGVEGMLKESGGKRPRRGRFLTAIVSVIPSLCSATQASLSASRVQAIMSLLGQLVRVPSKEWVTDRERLGGVQESIVKAVQALLIKVEKSNDEEEKVYVEAVKGMMREMVRWMDYPTLPEAKAKDATCPMTWVAFGIWAMEWTGEVWAKYMTRSQMYTSESEEKSVYVELLQTLSGHIQRRYAGPTTGKDSPPYWKVASQMSSRVMEEAIGKNGQKMGGLIPCMSDWEMEERKRCWDVMLEVIRAHLWPNQVFPSSSAEDEPNKGEEESGETSLDRLTLQAQEAKEVEEVGRMLQCVALTASLVGDGEWLGVCIQMLLDASKLYDPMKRPHLPSKATEGTGGRGRPGLNRSVERVKPVKRPSLAFSCLNRLFEQCDVKAREGEDALLPRDPRSDGPEGESARVEMTKRAWPLLEQRCVHVLETFLVDAPLYHGFPLPRIRVMEAEFILQHMANMSLVKSGQEDESNERQRGVQGLLIRTYPLLRQMAELGQGNERVVAGSRQCLAQMDRLFQ</sequence>
<dbReference type="EMBL" id="KZ987846">
    <property type="protein sequence ID" value="RKP14356.1"/>
    <property type="molecule type" value="Genomic_DNA"/>
</dbReference>
<feature type="region of interest" description="Disordered" evidence="4">
    <location>
        <begin position="1593"/>
        <end position="1616"/>
    </location>
</feature>
<dbReference type="InterPro" id="IPR032817">
    <property type="entry name" value="Mon2_C"/>
</dbReference>
<feature type="region of interest" description="Disordered" evidence="4">
    <location>
        <begin position="1723"/>
        <end position="1742"/>
    </location>
</feature>
<organism evidence="8 9">
    <name type="scientific">Piptocephalis cylindrospora</name>
    <dbReference type="NCBI Taxonomy" id="1907219"/>
    <lineage>
        <taxon>Eukaryota</taxon>
        <taxon>Fungi</taxon>
        <taxon>Fungi incertae sedis</taxon>
        <taxon>Zoopagomycota</taxon>
        <taxon>Zoopagomycotina</taxon>
        <taxon>Zoopagomycetes</taxon>
        <taxon>Zoopagales</taxon>
        <taxon>Piptocephalidaceae</taxon>
        <taxon>Piptocephalis</taxon>
    </lineage>
</organism>
<keyword evidence="1" id="KW-0813">Transport</keyword>
<dbReference type="PROSITE" id="PS50077">
    <property type="entry name" value="HEAT_REPEAT"/>
    <property type="match status" value="1"/>
</dbReference>
<feature type="domain" description="Mon2/Sec7/BIG1-like HUS" evidence="5">
    <location>
        <begin position="180"/>
        <end position="255"/>
    </location>
</feature>
<evidence type="ECO:0000313" key="9">
    <source>
        <dbReference type="Proteomes" id="UP000267251"/>
    </source>
</evidence>
<gene>
    <name evidence="8" type="ORF">BJ684DRAFT_15307</name>
</gene>
<feature type="repeat" description="HEAT" evidence="3">
    <location>
        <begin position="1161"/>
        <end position="1197"/>
    </location>
</feature>